<dbReference type="InterPro" id="IPR017452">
    <property type="entry name" value="GPCR_Rhodpsn_7TM"/>
</dbReference>
<keyword evidence="4 10" id="KW-0812">Transmembrane</keyword>
<accession>A0A812CGB6</accession>
<dbReference type="AlphaFoldDB" id="A0A812CGB6"/>
<dbReference type="Pfam" id="PF00001">
    <property type="entry name" value="7tm_1"/>
    <property type="match status" value="1"/>
</dbReference>
<evidence type="ECO:0000256" key="6">
    <source>
        <dbReference type="ARBA" id="ARBA00023040"/>
    </source>
</evidence>
<sequence length="266" mass="29984">MNISTETALIDKSFTDIDYLSTDFPLTNLTEEGILYEVPTGLVILLAILYGSISIMAVIGNGLVILVIVKNKKMQTVTNLFIANLATADVILGMFSIPFQFQAALLQRWIFADFLCSLAPYVLTMSVSLSVFTLTVIAIDRYFAVLHPLKPRFTKRSAVVVLSIIWLISSVSSLPEALYYKVKRHYPSPDVVVPCCSMEWPVHPPNFAKIYRMYLLLAQYLLPLTVITFAYLRIGCHIWLLEVPGIAVDNRDNIRTRNKRRVSGFN</sequence>
<dbReference type="SUPFAM" id="SSF81321">
    <property type="entry name" value="Family A G protein-coupled receptor-like"/>
    <property type="match status" value="1"/>
</dbReference>
<dbReference type="PANTHER" id="PTHR24238:SF57">
    <property type="entry name" value="G-PROTEIN COUPLED RECEPTOR 83"/>
    <property type="match status" value="1"/>
</dbReference>
<dbReference type="Gene3D" id="1.20.1070.10">
    <property type="entry name" value="Rhodopsin 7-helix transmembrane proteins"/>
    <property type="match status" value="1"/>
</dbReference>
<comment type="subcellular location">
    <subcellularLocation>
        <location evidence="1">Cell membrane</location>
        <topology evidence="1">Multi-pass membrane protein</topology>
    </subcellularLocation>
</comment>
<dbReference type="InterPro" id="IPR000276">
    <property type="entry name" value="GPCR_Rhodpsn"/>
</dbReference>
<dbReference type="InterPro" id="IPR000611">
    <property type="entry name" value="NPY_rcpt"/>
</dbReference>
<dbReference type="PRINTS" id="PR00237">
    <property type="entry name" value="GPCRRHODOPSN"/>
</dbReference>
<evidence type="ECO:0000256" key="8">
    <source>
        <dbReference type="ARBA" id="ARBA00023170"/>
    </source>
</evidence>
<feature type="domain" description="G-protein coupled receptors family 1 profile" evidence="12">
    <location>
        <begin position="60"/>
        <end position="234"/>
    </location>
</feature>
<dbReference type="PROSITE" id="PS00237">
    <property type="entry name" value="G_PROTEIN_RECEP_F1_1"/>
    <property type="match status" value="1"/>
</dbReference>
<dbReference type="GO" id="GO:0004983">
    <property type="term" value="F:neuropeptide Y receptor activity"/>
    <property type="evidence" value="ECO:0007669"/>
    <property type="project" value="InterPro"/>
</dbReference>
<evidence type="ECO:0000259" key="12">
    <source>
        <dbReference type="PROSITE" id="PS50262"/>
    </source>
</evidence>
<keyword evidence="9 10" id="KW-0807">Transducer</keyword>
<evidence type="ECO:0000256" key="3">
    <source>
        <dbReference type="ARBA" id="ARBA00022475"/>
    </source>
</evidence>
<dbReference type="PROSITE" id="PS50262">
    <property type="entry name" value="G_PROTEIN_RECEP_F1_2"/>
    <property type="match status" value="1"/>
</dbReference>
<name>A0A812CGB6_ACAPH</name>
<feature type="transmembrane region" description="Helical" evidence="11">
    <location>
        <begin position="81"/>
        <end position="101"/>
    </location>
</feature>
<comment type="caution">
    <text evidence="13">The sequence shown here is derived from an EMBL/GenBank/DDBJ whole genome shotgun (WGS) entry which is preliminary data.</text>
</comment>
<evidence type="ECO:0000256" key="11">
    <source>
        <dbReference type="SAM" id="Phobius"/>
    </source>
</evidence>
<dbReference type="EMBL" id="CAHIKZ030001481">
    <property type="protein sequence ID" value="CAE1265592.1"/>
    <property type="molecule type" value="Genomic_DNA"/>
</dbReference>
<keyword evidence="5 11" id="KW-1133">Transmembrane helix</keyword>
<evidence type="ECO:0000256" key="9">
    <source>
        <dbReference type="ARBA" id="ARBA00023224"/>
    </source>
</evidence>
<organism evidence="13 14">
    <name type="scientific">Acanthosepion pharaonis</name>
    <name type="common">Pharaoh cuttlefish</name>
    <name type="synonym">Sepia pharaonis</name>
    <dbReference type="NCBI Taxonomy" id="158019"/>
    <lineage>
        <taxon>Eukaryota</taxon>
        <taxon>Metazoa</taxon>
        <taxon>Spiralia</taxon>
        <taxon>Lophotrochozoa</taxon>
        <taxon>Mollusca</taxon>
        <taxon>Cephalopoda</taxon>
        <taxon>Coleoidea</taxon>
        <taxon>Decapodiformes</taxon>
        <taxon>Sepiida</taxon>
        <taxon>Sepiina</taxon>
        <taxon>Sepiidae</taxon>
        <taxon>Acanthosepion</taxon>
    </lineage>
</organism>
<protein>
    <submittedName>
        <fullName evidence="13">LKR</fullName>
    </submittedName>
</protein>
<keyword evidence="7 11" id="KW-0472">Membrane</keyword>
<evidence type="ECO:0000256" key="2">
    <source>
        <dbReference type="ARBA" id="ARBA00010663"/>
    </source>
</evidence>
<evidence type="ECO:0000256" key="4">
    <source>
        <dbReference type="ARBA" id="ARBA00022692"/>
    </source>
</evidence>
<gene>
    <name evidence="13" type="ORF">SPHA_34767</name>
</gene>
<evidence type="ECO:0000256" key="7">
    <source>
        <dbReference type="ARBA" id="ARBA00023136"/>
    </source>
</evidence>
<evidence type="ECO:0000256" key="5">
    <source>
        <dbReference type="ARBA" id="ARBA00022989"/>
    </source>
</evidence>
<keyword evidence="3" id="KW-1003">Cell membrane</keyword>
<dbReference type="GO" id="GO:0005886">
    <property type="term" value="C:plasma membrane"/>
    <property type="evidence" value="ECO:0007669"/>
    <property type="project" value="UniProtKB-SubCell"/>
</dbReference>
<keyword evidence="8 10" id="KW-0675">Receptor</keyword>
<feature type="transmembrane region" description="Helical" evidence="11">
    <location>
        <begin position="42"/>
        <end position="69"/>
    </location>
</feature>
<feature type="transmembrane region" description="Helical" evidence="11">
    <location>
        <begin position="159"/>
        <end position="180"/>
    </location>
</feature>
<feature type="transmembrane region" description="Helical" evidence="11">
    <location>
        <begin position="210"/>
        <end position="232"/>
    </location>
</feature>
<dbReference type="OrthoDB" id="9445642at2759"/>
<comment type="similarity">
    <text evidence="2 10">Belongs to the G-protein coupled receptor 1 family.</text>
</comment>
<evidence type="ECO:0000313" key="14">
    <source>
        <dbReference type="Proteomes" id="UP000597762"/>
    </source>
</evidence>
<evidence type="ECO:0000256" key="10">
    <source>
        <dbReference type="RuleBase" id="RU000688"/>
    </source>
</evidence>
<keyword evidence="14" id="KW-1185">Reference proteome</keyword>
<dbReference type="Proteomes" id="UP000597762">
    <property type="component" value="Unassembled WGS sequence"/>
</dbReference>
<dbReference type="PRINTS" id="PR01012">
    <property type="entry name" value="NRPEPTIDEYR"/>
</dbReference>
<evidence type="ECO:0000313" key="13">
    <source>
        <dbReference type="EMBL" id="CAE1265592.1"/>
    </source>
</evidence>
<reference evidence="13" key="1">
    <citation type="submission" date="2021-01" db="EMBL/GenBank/DDBJ databases">
        <authorList>
            <person name="Li R."/>
            <person name="Bekaert M."/>
        </authorList>
    </citation>
    <scope>NUCLEOTIDE SEQUENCE</scope>
    <source>
        <strain evidence="13">Farmed</strain>
    </source>
</reference>
<evidence type="ECO:0000256" key="1">
    <source>
        <dbReference type="ARBA" id="ARBA00004651"/>
    </source>
</evidence>
<keyword evidence="6 10" id="KW-0297">G-protein coupled receptor</keyword>
<proteinExistence type="inferred from homology"/>
<dbReference type="PANTHER" id="PTHR24238">
    <property type="entry name" value="G-PROTEIN COUPLED RECEPTOR"/>
    <property type="match status" value="1"/>
</dbReference>
<feature type="transmembrane region" description="Helical" evidence="11">
    <location>
        <begin position="121"/>
        <end position="139"/>
    </location>
</feature>